<dbReference type="GO" id="GO:0022857">
    <property type="term" value="F:transmembrane transporter activity"/>
    <property type="evidence" value="ECO:0000318"/>
    <property type="project" value="GO_Central"/>
</dbReference>
<evidence type="ECO:0000256" key="3">
    <source>
        <dbReference type="ARBA" id="ARBA00022741"/>
    </source>
</evidence>
<dbReference type="SMART" id="SM00382">
    <property type="entry name" value="AAA"/>
    <property type="match status" value="1"/>
</dbReference>
<keyword evidence="3" id="KW-0547">Nucleotide-binding</keyword>
<dbReference type="CDD" id="cd03257">
    <property type="entry name" value="ABC_NikE_OppD_transporters"/>
    <property type="match status" value="1"/>
</dbReference>
<dbReference type="EnsemblBacteria" id="AAM06420">
    <property type="protein sequence ID" value="AAM06420"/>
    <property type="gene ID" value="MA_3047"/>
</dbReference>
<name>Q8TLI9_METAC</name>
<evidence type="ECO:0000256" key="4">
    <source>
        <dbReference type="ARBA" id="ARBA00022840"/>
    </source>
</evidence>
<evidence type="ECO:0000256" key="2">
    <source>
        <dbReference type="ARBA" id="ARBA00022448"/>
    </source>
</evidence>
<dbReference type="InterPro" id="IPR027417">
    <property type="entry name" value="P-loop_NTPase"/>
</dbReference>
<dbReference type="InterPro" id="IPR017871">
    <property type="entry name" value="ABC_transporter-like_CS"/>
</dbReference>
<sequence>MQEKNVGSNRLSSLFRTGRLSGAGCMIEGRGLTKIFTPRGQNRITAVDGVDIRINSGETLALVGESGCGKSTLSRLLLLLIPPTQGEVFFEGQALTGLKQKELRLIRRKIQIVPQQPESALNPRWKIADSICEPFRIHPDVLPPGKLPEEELEKLLELVGLEPEQAARYPHQLSGGELQRAVIARAIALEPALIICDEPTSMLDVSTQAAIVRLLQALQHRLGCALLFITHDQGLAHAIGDRTAVMFGGQIVEEGQDVLDRPLHPFTRKLTSIPDSASLQCPELQGNRIPGSCVYYRFCPEKTKNCLHSPELKKYDDRKVRCHNISYV</sequence>
<dbReference type="PROSITE" id="PS50893">
    <property type="entry name" value="ABC_TRANSPORTER_2"/>
    <property type="match status" value="1"/>
</dbReference>
<keyword evidence="7" id="KW-1185">Reference proteome</keyword>
<proteinExistence type="inferred from homology"/>
<dbReference type="PROSITE" id="PS00211">
    <property type="entry name" value="ABC_TRANSPORTER_1"/>
    <property type="match status" value="1"/>
</dbReference>
<dbReference type="STRING" id="188937.MA_3047"/>
<accession>Q8TLI9</accession>
<dbReference type="EMBL" id="AE010299">
    <property type="protein sequence ID" value="AAM06420.1"/>
    <property type="molecule type" value="Genomic_DNA"/>
</dbReference>
<dbReference type="InterPro" id="IPR003439">
    <property type="entry name" value="ABC_transporter-like_ATP-bd"/>
</dbReference>
<dbReference type="InterPro" id="IPR050319">
    <property type="entry name" value="ABC_transp_ATP-bind"/>
</dbReference>
<dbReference type="GO" id="GO:0016887">
    <property type="term" value="F:ATP hydrolysis activity"/>
    <property type="evidence" value="ECO:0007669"/>
    <property type="project" value="InterPro"/>
</dbReference>
<dbReference type="Gene3D" id="3.40.50.300">
    <property type="entry name" value="P-loop containing nucleotide triphosphate hydrolases"/>
    <property type="match status" value="1"/>
</dbReference>
<keyword evidence="2" id="KW-0813">Transport</keyword>
<evidence type="ECO:0000313" key="6">
    <source>
        <dbReference type="EMBL" id="AAM06420.1"/>
    </source>
</evidence>
<dbReference type="PANTHER" id="PTHR43776">
    <property type="entry name" value="TRANSPORT ATP-BINDING PROTEIN"/>
    <property type="match status" value="1"/>
</dbReference>
<dbReference type="GO" id="GO:0005886">
    <property type="term" value="C:plasma membrane"/>
    <property type="evidence" value="ECO:0000318"/>
    <property type="project" value="GO_Central"/>
</dbReference>
<dbReference type="PANTHER" id="PTHR43776:SF7">
    <property type="entry name" value="D,D-DIPEPTIDE TRANSPORT ATP-BINDING PROTEIN DDPF-RELATED"/>
    <property type="match status" value="1"/>
</dbReference>
<dbReference type="InterPro" id="IPR003593">
    <property type="entry name" value="AAA+_ATPase"/>
</dbReference>
<gene>
    <name evidence="6" type="primary">oppF</name>
    <name evidence="6" type="ordered locus">MA_3047</name>
</gene>
<evidence type="ECO:0000259" key="5">
    <source>
        <dbReference type="PROSITE" id="PS50893"/>
    </source>
</evidence>
<dbReference type="SUPFAM" id="SSF52540">
    <property type="entry name" value="P-loop containing nucleoside triphosphate hydrolases"/>
    <property type="match status" value="1"/>
</dbReference>
<dbReference type="HOGENOM" id="CLU_000604_1_23_2"/>
<reference evidence="6 7" key="1">
    <citation type="journal article" date="2002" name="Genome Res.">
        <title>The genome of Methanosarcina acetivorans reveals extensive metabolic and physiological diversity.</title>
        <authorList>
            <person name="Galagan J.E."/>
            <person name="Nusbaum C."/>
            <person name="Roy A."/>
            <person name="Endrizzi M.G."/>
            <person name="Macdonald P."/>
            <person name="FitzHugh W."/>
            <person name="Calvo S."/>
            <person name="Engels R."/>
            <person name="Smirnov S."/>
            <person name="Atnoor D."/>
            <person name="Brown A."/>
            <person name="Allen N."/>
            <person name="Naylor J."/>
            <person name="Stange-Thomann N."/>
            <person name="DeArellano K."/>
            <person name="Johnson R."/>
            <person name="Linton L."/>
            <person name="McEwan P."/>
            <person name="McKernan K."/>
            <person name="Talamas J."/>
            <person name="Tirrell A."/>
            <person name="Ye W."/>
            <person name="Zimmer A."/>
            <person name="Barber R.D."/>
            <person name="Cann I."/>
            <person name="Graham D.E."/>
            <person name="Grahame D.A."/>
            <person name="Guss A."/>
            <person name="Hedderich R."/>
            <person name="Ingram-Smith C."/>
            <person name="Kuettner C.H."/>
            <person name="Krzycki J.A."/>
            <person name="Leigh J.A."/>
            <person name="Li W."/>
            <person name="Liu J."/>
            <person name="Mukhopadhyay B."/>
            <person name="Reeve J.N."/>
            <person name="Smith K."/>
            <person name="Springer T.A."/>
            <person name="Umayam L.A."/>
            <person name="White O."/>
            <person name="White R.H."/>
            <person name="de Macario E.C."/>
            <person name="Ferry J.G."/>
            <person name="Jarrell K.F."/>
            <person name="Jing H."/>
            <person name="Macario A.J.L."/>
            <person name="Paulsen I."/>
            <person name="Pritchett M."/>
            <person name="Sowers K.R."/>
            <person name="Swanson R.V."/>
            <person name="Zinder S.H."/>
            <person name="Lander E."/>
            <person name="Metcalf W.W."/>
            <person name="Birren B."/>
        </authorList>
    </citation>
    <scope>NUCLEOTIDE SEQUENCE [LARGE SCALE GENOMIC DNA]</scope>
    <source>
        <strain evidence="7">ATCC 35395 / DSM 2834 / JCM 12185 / C2A</strain>
    </source>
</reference>
<dbReference type="Pfam" id="PF00005">
    <property type="entry name" value="ABC_tran"/>
    <property type="match status" value="1"/>
</dbReference>
<dbReference type="InParanoid" id="Q8TLI9"/>
<feature type="domain" description="ABC transporter" evidence="5">
    <location>
        <begin position="27"/>
        <end position="273"/>
    </location>
</feature>
<dbReference type="PhylomeDB" id="Q8TLI9"/>
<dbReference type="GO" id="GO:0005524">
    <property type="term" value="F:ATP binding"/>
    <property type="evidence" value="ECO:0007669"/>
    <property type="project" value="UniProtKB-KW"/>
</dbReference>
<dbReference type="Proteomes" id="UP000002487">
    <property type="component" value="Chromosome"/>
</dbReference>
<organism evidence="6 7">
    <name type="scientific">Methanosarcina acetivorans (strain ATCC 35395 / DSM 2834 / JCM 12185 / C2A)</name>
    <dbReference type="NCBI Taxonomy" id="188937"/>
    <lineage>
        <taxon>Archaea</taxon>
        <taxon>Methanobacteriati</taxon>
        <taxon>Methanobacteriota</taxon>
        <taxon>Stenosarchaea group</taxon>
        <taxon>Methanomicrobia</taxon>
        <taxon>Methanosarcinales</taxon>
        <taxon>Methanosarcinaceae</taxon>
        <taxon>Methanosarcina</taxon>
    </lineage>
</organism>
<comment type="similarity">
    <text evidence="1">Belongs to the ABC transporter superfamily.</text>
</comment>
<dbReference type="KEGG" id="mac:MA_3047"/>
<evidence type="ECO:0000256" key="1">
    <source>
        <dbReference type="ARBA" id="ARBA00005417"/>
    </source>
</evidence>
<keyword evidence="4 6" id="KW-0067">ATP-binding</keyword>
<evidence type="ECO:0000313" key="7">
    <source>
        <dbReference type="Proteomes" id="UP000002487"/>
    </source>
</evidence>
<protein>
    <submittedName>
        <fullName evidence="6">Oligopeptide ABC transporter, ATP-binding protein</fullName>
    </submittedName>
</protein>
<dbReference type="AlphaFoldDB" id="Q8TLI9"/>